<dbReference type="InParanoid" id="Q2LV17"/>
<keyword evidence="2" id="KW-1185">Reference proteome</keyword>
<proteinExistence type="predicted"/>
<dbReference type="HOGENOM" id="CLU_1767112_0_0_7"/>
<gene>
    <name evidence="1" type="ORF">SYN_00505</name>
</gene>
<sequence>MATSHVQKKCEKWIIDHWLPERFNEGFGNKQLKMQGRGKFEFDAVNESGTIVGNISTATAYTYRGDIASGKKSKIRADCLMLSLVSAKKKLMILTEPCMHEFTLKEQEAGRLPLDIEVCHADLPSELKEALAAAREEASKEVRGGAL</sequence>
<dbReference type="RefSeq" id="WP_011417947.1">
    <property type="nucleotide sequence ID" value="NC_007759.1"/>
</dbReference>
<reference evidence="1 2" key="1">
    <citation type="journal article" date="2007" name="Proc. Natl. Acad. Sci. U.S.A.">
        <title>The genome of Syntrophus aciditrophicus: life at the thermodynamic limit of microbial growth.</title>
        <authorList>
            <person name="McInerney M.J."/>
            <person name="Rohlin L."/>
            <person name="Mouttaki H."/>
            <person name="Kim U."/>
            <person name="Krupp R.S."/>
            <person name="Rios-Hernandez L."/>
            <person name="Sieber J."/>
            <person name="Struchtemeyer C.G."/>
            <person name="Bhattacharyya A."/>
            <person name="Campbell J.W."/>
            <person name="Gunsalus R.P."/>
        </authorList>
    </citation>
    <scope>NUCLEOTIDE SEQUENCE [LARGE SCALE GENOMIC DNA]</scope>
    <source>
        <strain evidence="1 2">SB</strain>
    </source>
</reference>
<name>Q2LV17_SYNAS</name>
<evidence type="ECO:0000313" key="1">
    <source>
        <dbReference type="EMBL" id="ABC77926.1"/>
    </source>
</evidence>
<dbReference type="KEGG" id="sat:SYN_00505"/>
<organism evidence="1 2">
    <name type="scientific">Syntrophus aciditrophicus (strain SB)</name>
    <dbReference type="NCBI Taxonomy" id="56780"/>
    <lineage>
        <taxon>Bacteria</taxon>
        <taxon>Pseudomonadati</taxon>
        <taxon>Thermodesulfobacteriota</taxon>
        <taxon>Syntrophia</taxon>
        <taxon>Syntrophales</taxon>
        <taxon>Syntrophaceae</taxon>
        <taxon>Syntrophus</taxon>
    </lineage>
</organism>
<evidence type="ECO:0000313" key="2">
    <source>
        <dbReference type="Proteomes" id="UP000001933"/>
    </source>
</evidence>
<protein>
    <submittedName>
        <fullName evidence="1">Hypothetical cytosolic protein</fullName>
    </submittedName>
</protein>
<dbReference type="Proteomes" id="UP000001933">
    <property type="component" value="Chromosome"/>
</dbReference>
<dbReference type="EMBL" id="CP000252">
    <property type="protein sequence ID" value="ABC77926.1"/>
    <property type="molecule type" value="Genomic_DNA"/>
</dbReference>
<dbReference type="AlphaFoldDB" id="Q2LV17"/>
<dbReference type="STRING" id="56780.SYN_00505"/>
<accession>Q2LV17</accession>